<dbReference type="Pfam" id="PF23579">
    <property type="entry name" value="ARM_TBCD"/>
    <property type="match status" value="1"/>
</dbReference>
<feature type="region of interest" description="Disordered" evidence="2">
    <location>
        <begin position="2120"/>
        <end position="2139"/>
    </location>
</feature>
<dbReference type="SUPFAM" id="SSF48371">
    <property type="entry name" value="ARM repeat"/>
    <property type="match status" value="2"/>
</dbReference>
<protein>
    <recommendedName>
        <fullName evidence="3">JmjC domain-containing protein</fullName>
    </recommendedName>
</protein>
<evidence type="ECO:0000313" key="5">
    <source>
        <dbReference type="Proteomes" id="UP000258309"/>
    </source>
</evidence>
<dbReference type="GO" id="GO:0000226">
    <property type="term" value="P:microtubule cytoskeleton organization"/>
    <property type="evidence" value="ECO:0007669"/>
    <property type="project" value="TreeGrafter"/>
</dbReference>
<dbReference type="InterPro" id="IPR003347">
    <property type="entry name" value="JmjC_dom"/>
</dbReference>
<dbReference type="Pfam" id="PF11951">
    <property type="entry name" value="Fungal_trans_2"/>
    <property type="match status" value="1"/>
</dbReference>
<keyword evidence="5" id="KW-1185">Reference proteome</keyword>
<name>A0A3E2GUS8_SCYLI</name>
<evidence type="ECO:0000256" key="1">
    <source>
        <dbReference type="ARBA" id="ARBA00023186"/>
    </source>
</evidence>
<dbReference type="GO" id="GO:0005096">
    <property type="term" value="F:GTPase activator activity"/>
    <property type="evidence" value="ECO:0007669"/>
    <property type="project" value="InterPro"/>
</dbReference>
<dbReference type="InterPro" id="IPR021858">
    <property type="entry name" value="Fun_TF"/>
</dbReference>
<feature type="compositionally biased region" description="Polar residues" evidence="2">
    <location>
        <begin position="1752"/>
        <end position="1766"/>
    </location>
</feature>
<dbReference type="GO" id="GO:0007021">
    <property type="term" value="P:tubulin complex assembly"/>
    <property type="evidence" value="ECO:0007669"/>
    <property type="project" value="InterPro"/>
</dbReference>
<dbReference type="SUPFAM" id="SSF51197">
    <property type="entry name" value="Clavaminate synthase-like"/>
    <property type="match status" value="1"/>
</dbReference>
<dbReference type="PANTHER" id="PTHR12658">
    <property type="entry name" value="BETA-TUBULIN COFACTOR D"/>
    <property type="match status" value="1"/>
</dbReference>
<evidence type="ECO:0000313" key="4">
    <source>
        <dbReference type="EMBL" id="RFU24945.1"/>
    </source>
</evidence>
<comment type="caution">
    <text evidence="4">The sequence shown here is derived from an EMBL/GenBank/DDBJ whole genome shotgun (WGS) entry which is preliminary data.</text>
</comment>
<gene>
    <name evidence="4" type="ORF">B7463_g11392</name>
</gene>
<proteinExistence type="predicted"/>
<feature type="non-terminal residue" evidence="4">
    <location>
        <position position="1"/>
    </location>
</feature>
<dbReference type="OrthoDB" id="10253476at2759"/>
<evidence type="ECO:0000256" key="2">
    <source>
        <dbReference type="SAM" id="MobiDB-lite"/>
    </source>
</evidence>
<dbReference type="EMBL" id="NCSJ02000383">
    <property type="protein sequence ID" value="RFU24945.1"/>
    <property type="molecule type" value="Genomic_DNA"/>
</dbReference>
<dbReference type="PANTHER" id="PTHR12658:SF0">
    <property type="entry name" value="TUBULIN-SPECIFIC CHAPERONE D"/>
    <property type="match status" value="1"/>
</dbReference>
<dbReference type="InterPro" id="IPR011989">
    <property type="entry name" value="ARM-like"/>
</dbReference>
<feature type="region of interest" description="Disordered" evidence="2">
    <location>
        <begin position="1711"/>
        <end position="1766"/>
    </location>
</feature>
<dbReference type="InterPro" id="IPR022577">
    <property type="entry name" value="TBCD_C"/>
</dbReference>
<dbReference type="PROSITE" id="PS51184">
    <property type="entry name" value="JMJC"/>
    <property type="match status" value="1"/>
</dbReference>
<dbReference type="Pfam" id="PF12612">
    <property type="entry name" value="TFCD_C"/>
    <property type="match status" value="1"/>
</dbReference>
<dbReference type="InterPro" id="IPR016024">
    <property type="entry name" value="ARM-type_fold"/>
</dbReference>
<evidence type="ECO:0000259" key="3">
    <source>
        <dbReference type="PROSITE" id="PS51184"/>
    </source>
</evidence>
<dbReference type="Gene3D" id="2.60.120.650">
    <property type="entry name" value="Cupin"/>
    <property type="match status" value="1"/>
</dbReference>
<dbReference type="InterPro" id="IPR033162">
    <property type="entry name" value="TBCD"/>
</dbReference>
<dbReference type="Pfam" id="PF25767">
    <property type="entry name" value="ARM_TBCD_2nd"/>
    <property type="match status" value="1"/>
</dbReference>
<dbReference type="Proteomes" id="UP000258309">
    <property type="component" value="Unassembled WGS sequence"/>
</dbReference>
<dbReference type="InterPro" id="IPR058033">
    <property type="entry name" value="ARM_TBCD_2nd"/>
</dbReference>
<sequence>MDAAEEEQDVKLQRASADLIADFQNSLQPFLWKTTADGKLHIRRRVRSRETDRLVALLEPFQELPQLLDPHLNAFLPVLSDALLAFLRAKPNPRTLPQQGEKEHTHQQLLMPLSKAICRLIYTFCKIRGEKVIVRFLSTETRHLELLLSAIEAWRGDVSTGEDHAQVHTGGAGAWGWEERYVVLLWLSHLLLAPFDLTSISSSDDVEKAAIAGLTWPENLPGVTVRVISLAVAYLSSSGKERDAAKVLLVRVAMRRDMQKLGVLNALVKWAISCLRPSSEVAPSTYHYIGVLSFLAGILVSSINTSDMDPYLLNIFYVMQGISNEDNEVYNAIRSSAVARKTLIKVYRSISVLVLRKPEAMTSEIVESTIGRMLEFLADQATPVRLATSKALSVITLKLPEDMAAQVVDAVLESLNQNVLWVDHPNVERRRNLSSVNPLEWHGLILTLSHLLYRRSPPPQSLAEIIPALLLGLSFEQRSTAGSSLGTNVRDAACFGIWALARRYTTVELQAISTREMSQKIRDKNRSVLQVLASELVVCACLDPAGNIRRGASAALQELIGRHPDTIAEGIKVVQVVDYHAVALRSRAVQDVALEAAQLSPFYMNGLVDGLFGWRGVGDADASSRRSSATSLGNLVRISRIGHLGFPWDVYSDIISRIEGQINDLTSREVDIRHGLILCLASVIDTLKLLFTASILASELQKPTGMKAVVSNILRVSIVMLEDATTSTYRRPELLAEAISRFIITLYPVLAAEIVFSGFPVSKYITGVFEPSISSIRVVDEAYEIGFLPNIKVLDLVKGLLANWLHRNEKEVIEAASAASIGLFILSNAVKRRELIRDWAVVVSENLSSRSGQDKGYLFALWSIVPFSGPLEKDICDAIYHRWTTSQDIETHATILACIISGVPEAQLGSISDMIIAGLDDYTTDSRGDVGSIVRIEAVKAAAQIWQPVNEMDAAKKAFFDKIFGKVLRLATEKLDKVRAEAQKAVASACRQTPESSTFASVSTSSYTYFRFILDMETHDWLQTGPYNLEWRAEMVEGYVTSADTGSEDLVRVSRAALADFCNREGNIDLVCETLFEVLKKNLNNDRVLVPTLEVVGFLFDVGIMRRSSLNWRSLSLNVQKAHYKTGNVRKLEACIKVYSGLVEVYPEEALKRLTALLLHPFPRVRNQVVDTLFAVRGVGKGVNWGKGNRDDVKRLKEVLGVVKSISTKAGNYDLIIERIDDLITLANERFYAYPYKDVPLCWRELYIDASLLKFSTVAFRNGWANSRTAATNPNDIPLLSSDDIAEMVKIIDMALILAGVPASFSSDETQALNTATELLRALHAEIAKLRRYYLDTQASVFPQHSVFVPPVFNGVPRVSSLSFEEFERYMWNPPSIDVGPEPLIIKEALKSWPARAERPWGNPAYLMEQTIGGNRLVPIETGRTYVDEGWGQKIVPFKEFMEDYVLVDPSSPKATMGYLAQHNLFTQLPVLRNDICIPDYCWADAPPPHYSSPLAEHHAKLPKLEEPLLNAWFGPGGTISPLHTDPYHNILAQVVGRKYVRLYPPAASNNVYPRGIEEGGINMQNTSEVDVGVLEGWDSSETEQSAAHERFPLFSEAKFIDCILEEGECLYIPLGWWHYVRSLSVSFSNSKRKSPDSAKYLSLTWGAGAFSDTPLRTLTGEMFNSDGCAAQPLVFYNGVEDSKIASIADWIVKQTNSPDEATLMLRNTTEHVTERRRRAANAQELNGAVIHKAKSKRPSNKNSEPRVTHDASASQSKPTIENSSSATNLEIQLRRSFYDMYLPNPYLLAPNLEQRSKDFFIANYVLQGPGLSTEFYHADSLDKLLSRADEDEHLLYSIKAVGLAMFANSAQAPHLLQEARRDYIRALQLTNKALESPSSAKTDSTLFAVLILSIFETLAGSSQDSLNAWTKHIEGAAILIGLRGPSQFATAAGRRLFFHTISNLFISYIQRGLSFPAHIIELRKESSKNVNTFNMGWETSSLVIDFANFRAAVKNKEITEVRTIYRIAMELEQRFIDLFSDLPEHWNFTTHYTNADPTSIWDGYYHTYHDVWISQVWNSTRTCRLMLHEIIQAALRSGWEGNPPLFSQEQFLTQMSESWRITIKLRDDLLASIPQQINSNFNQNPQSPTSPADKGRPTPQLRGMTGYYVVWQLFVAGSLEQTNAKLRAWIGKRIRFVGDALGVKQAIVIADILENYKPITAWDDDFVAKFDGITLSTPDNTTISR</sequence>
<feature type="domain" description="JmjC" evidence="3">
    <location>
        <begin position="1458"/>
        <end position="1665"/>
    </location>
</feature>
<keyword evidence="1" id="KW-0143">Chaperone</keyword>
<dbReference type="InterPro" id="IPR041667">
    <property type="entry name" value="Cupin_8"/>
</dbReference>
<dbReference type="SMART" id="SM00558">
    <property type="entry name" value="JmjC"/>
    <property type="match status" value="1"/>
</dbReference>
<accession>A0A3E2GUS8</accession>
<dbReference type="GO" id="GO:0007023">
    <property type="term" value="P:post-chaperonin tubulin folding pathway"/>
    <property type="evidence" value="ECO:0007669"/>
    <property type="project" value="InterPro"/>
</dbReference>
<organism evidence="4 5">
    <name type="scientific">Scytalidium lignicola</name>
    <name type="common">Hyphomycete</name>
    <dbReference type="NCBI Taxonomy" id="5539"/>
    <lineage>
        <taxon>Eukaryota</taxon>
        <taxon>Fungi</taxon>
        <taxon>Dikarya</taxon>
        <taxon>Ascomycota</taxon>
        <taxon>Pezizomycotina</taxon>
        <taxon>Leotiomycetes</taxon>
        <taxon>Leotiomycetes incertae sedis</taxon>
        <taxon>Scytalidium</taxon>
    </lineage>
</organism>
<dbReference type="Gene3D" id="1.25.10.10">
    <property type="entry name" value="Leucine-rich Repeat Variant"/>
    <property type="match status" value="1"/>
</dbReference>
<reference evidence="4 5" key="1">
    <citation type="submission" date="2018-05" db="EMBL/GenBank/DDBJ databases">
        <title>Draft genome sequence of Scytalidium lignicola DSM 105466, a ubiquitous saprotrophic fungus.</title>
        <authorList>
            <person name="Buettner E."/>
            <person name="Gebauer A.M."/>
            <person name="Hofrichter M."/>
            <person name="Liers C."/>
            <person name="Kellner H."/>
        </authorList>
    </citation>
    <scope>NUCLEOTIDE SEQUENCE [LARGE SCALE GENOMIC DNA]</scope>
    <source>
        <strain evidence="4 5">DSM 105466</strain>
    </source>
</reference>
<dbReference type="GO" id="GO:0048487">
    <property type="term" value="F:beta-tubulin binding"/>
    <property type="evidence" value="ECO:0007669"/>
    <property type="project" value="InterPro"/>
</dbReference>
<feature type="non-terminal residue" evidence="4">
    <location>
        <position position="2226"/>
    </location>
</feature>
<dbReference type="FunFam" id="2.60.120.650:FF:000046">
    <property type="entry name" value="JmjC domain-containing protein D"/>
    <property type="match status" value="1"/>
</dbReference>
<feature type="compositionally biased region" description="Polar residues" evidence="2">
    <location>
        <begin position="2120"/>
        <end position="2131"/>
    </location>
</feature>
<dbReference type="Pfam" id="PF13621">
    <property type="entry name" value="Cupin_8"/>
    <property type="match status" value="1"/>
</dbReference>